<feature type="domain" description="Flavoprotein" evidence="5">
    <location>
        <begin position="6"/>
        <end position="176"/>
    </location>
</feature>
<feature type="region of interest" description="Phosphopantothenoylcysteine decarboxylase" evidence="3">
    <location>
        <begin position="1"/>
        <end position="188"/>
    </location>
</feature>
<protein>
    <recommendedName>
        <fullName evidence="3">Coenzyme A biosynthesis bifunctional protein CoaBC</fullName>
    </recommendedName>
    <alternativeName>
        <fullName evidence="3">DNA/pantothenate metabolism flavoprotein</fullName>
    </alternativeName>
    <alternativeName>
        <fullName evidence="3">Phosphopantothenoylcysteine synthetase/decarboxylase</fullName>
        <shortName evidence="3">PPCS-PPCDC</shortName>
    </alternativeName>
    <domain>
        <recommendedName>
            <fullName evidence="3">Phosphopantothenoylcysteine decarboxylase</fullName>
            <shortName evidence="3">PPC decarboxylase</shortName>
            <shortName evidence="3">PPC-DC</shortName>
            <ecNumber evidence="3">4.1.1.36</ecNumber>
        </recommendedName>
        <alternativeName>
            <fullName evidence="3">CoaC</fullName>
        </alternativeName>
    </domain>
    <domain>
        <recommendedName>
            <fullName evidence="3">Phosphopantothenate--cysteine ligase</fullName>
            <ecNumber evidence="3">6.3.2.5</ecNumber>
        </recommendedName>
        <alternativeName>
            <fullName evidence="3">CoaB</fullName>
        </alternativeName>
        <alternativeName>
            <fullName evidence="3">Phosphopantothenoylcysteine synthetase</fullName>
            <shortName evidence="3">PPC synthetase</shortName>
            <shortName evidence="3">PPC-S</shortName>
        </alternativeName>
    </domain>
</protein>
<evidence type="ECO:0000259" key="5">
    <source>
        <dbReference type="Pfam" id="PF02441"/>
    </source>
</evidence>
<dbReference type="SUPFAM" id="SSF52507">
    <property type="entry name" value="Homo-oligomeric flavin-containing Cys decarboxylases, HFCD"/>
    <property type="match status" value="1"/>
</dbReference>
<evidence type="ECO:0000256" key="2">
    <source>
        <dbReference type="ARBA" id="ARBA00023239"/>
    </source>
</evidence>
<dbReference type="HAMAP" id="MF_02225">
    <property type="entry name" value="CoaBC"/>
    <property type="match status" value="1"/>
</dbReference>
<dbReference type="EMBL" id="JBEWZG010000002">
    <property type="protein sequence ID" value="MFL0206320.1"/>
    <property type="molecule type" value="Genomic_DNA"/>
</dbReference>
<dbReference type="GO" id="GO:0004632">
    <property type="term" value="F:phosphopantothenate--cysteine ligase activity"/>
    <property type="evidence" value="ECO:0007669"/>
    <property type="project" value="UniProtKB-EC"/>
</dbReference>
<dbReference type="Gene3D" id="3.40.50.10300">
    <property type="entry name" value="CoaB-like"/>
    <property type="match status" value="1"/>
</dbReference>
<dbReference type="EC" id="6.3.2.5" evidence="3"/>
<proteinExistence type="inferred from homology"/>
<dbReference type="PANTHER" id="PTHR14359:SF6">
    <property type="entry name" value="PHOSPHOPANTOTHENOYLCYSTEINE DECARBOXYLASE"/>
    <property type="match status" value="1"/>
</dbReference>
<reference evidence="7 8" key="1">
    <citation type="submission" date="2024-07" db="EMBL/GenBank/DDBJ databases">
        <authorList>
            <person name="Pitt A."/>
            <person name="Hahn M.W."/>
        </authorList>
    </citation>
    <scope>NUCLEOTIDE SEQUENCE [LARGE SCALE GENOMIC DNA]</scope>
    <source>
        <strain evidence="7 8">2-AUSEE-184A6</strain>
    </source>
</reference>
<comment type="catalytic activity">
    <reaction evidence="3 4">
        <text>(R)-4'-phosphopantothenate + L-cysteine + CTP = N-[(R)-4-phosphopantothenoyl]-L-cysteine + CMP + diphosphate + H(+)</text>
        <dbReference type="Rhea" id="RHEA:19397"/>
        <dbReference type="ChEBI" id="CHEBI:10986"/>
        <dbReference type="ChEBI" id="CHEBI:15378"/>
        <dbReference type="ChEBI" id="CHEBI:33019"/>
        <dbReference type="ChEBI" id="CHEBI:35235"/>
        <dbReference type="ChEBI" id="CHEBI:37563"/>
        <dbReference type="ChEBI" id="CHEBI:59458"/>
        <dbReference type="ChEBI" id="CHEBI:60377"/>
        <dbReference type="EC" id="6.3.2.5"/>
    </reaction>
</comment>
<comment type="cofactor">
    <cofactor evidence="3">
        <name>Mg(2+)</name>
        <dbReference type="ChEBI" id="CHEBI:18420"/>
    </cofactor>
</comment>
<comment type="pathway">
    <text evidence="3 4">Cofactor biosynthesis; coenzyme A biosynthesis; CoA from (R)-pantothenate: step 3/5.</text>
</comment>
<dbReference type="PANTHER" id="PTHR14359">
    <property type="entry name" value="HOMO-OLIGOMERIC FLAVIN CONTAINING CYS DECARBOXYLASE FAMILY"/>
    <property type="match status" value="1"/>
</dbReference>
<comment type="catalytic activity">
    <reaction evidence="3 4">
        <text>N-[(R)-4-phosphopantothenoyl]-L-cysteine + H(+) = (R)-4'-phosphopantetheine + CO2</text>
        <dbReference type="Rhea" id="RHEA:16793"/>
        <dbReference type="ChEBI" id="CHEBI:15378"/>
        <dbReference type="ChEBI" id="CHEBI:16526"/>
        <dbReference type="ChEBI" id="CHEBI:59458"/>
        <dbReference type="ChEBI" id="CHEBI:61723"/>
        <dbReference type="EC" id="4.1.1.36"/>
    </reaction>
</comment>
<dbReference type="Proteomes" id="UP001623559">
    <property type="component" value="Unassembled WGS sequence"/>
</dbReference>
<keyword evidence="1 3" id="KW-0210">Decarboxylase</keyword>
<dbReference type="InterPro" id="IPR007085">
    <property type="entry name" value="DNA/pantothenate-metab_flavo_C"/>
</dbReference>
<evidence type="ECO:0000256" key="3">
    <source>
        <dbReference type="HAMAP-Rule" id="MF_02225"/>
    </source>
</evidence>
<comment type="similarity">
    <text evidence="3 4">In the N-terminal section; belongs to the HFCD (homo-oligomeric flavin containing Cys decarboxylase) superfamily.</text>
</comment>
<dbReference type="EC" id="4.1.1.36" evidence="3"/>
<keyword evidence="3" id="KW-0511">Multifunctional enzyme</keyword>
<keyword evidence="2 3" id="KW-0456">Lyase</keyword>
<keyword evidence="3 4" id="KW-0285">Flavoprotein</keyword>
<feature type="binding site" evidence="3">
    <location>
        <position position="288"/>
    </location>
    <ligand>
        <name>CTP</name>
        <dbReference type="ChEBI" id="CHEBI:37563"/>
    </ligand>
</feature>
<dbReference type="SUPFAM" id="SSF102645">
    <property type="entry name" value="CoaB-like"/>
    <property type="match status" value="1"/>
</dbReference>
<name>A0ABW8SVA2_9BACT</name>
<feature type="binding site" evidence="3">
    <location>
        <position position="341"/>
    </location>
    <ligand>
        <name>CTP</name>
        <dbReference type="ChEBI" id="CHEBI:37563"/>
    </ligand>
</feature>
<feature type="binding site" evidence="3">
    <location>
        <position position="323"/>
    </location>
    <ligand>
        <name>CTP</name>
        <dbReference type="ChEBI" id="CHEBI:37563"/>
    </ligand>
</feature>
<evidence type="ECO:0000313" key="7">
    <source>
        <dbReference type="EMBL" id="MFL0206320.1"/>
    </source>
</evidence>
<keyword evidence="3" id="KW-0460">Magnesium</keyword>
<evidence type="ECO:0000256" key="1">
    <source>
        <dbReference type="ARBA" id="ARBA00022793"/>
    </source>
</evidence>
<keyword evidence="3 4" id="KW-0288">FMN</keyword>
<comment type="function">
    <text evidence="3">Catalyzes two sequential steps in the biosynthesis of coenzyme A. In the first step cysteine is conjugated to 4'-phosphopantothenate to form 4-phosphopantothenoylcysteine. In the second step the latter compound is decarboxylated to form 4'-phosphopantotheine.</text>
</comment>
<evidence type="ECO:0000259" key="6">
    <source>
        <dbReference type="Pfam" id="PF04127"/>
    </source>
</evidence>
<dbReference type="Gene3D" id="3.40.50.1950">
    <property type="entry name" value="Flavin prenyltransferase-like"/>
    <property type="match status" value="1"/>
</dbReference>
<dbReference type="InterPro" id="IPR036551">
    <property type="entry name" value="Flavin_trans-like"/>
</dbReference>
<feature type="region of interest" description="Phosphopantothenate--cysteine ligase" evidence="3">
    <location>
        <begin position="189"/>
        <end position="398"/>
    </location>
</feature>
<comment type="function">
    <text evidence="4">Catalyzes two steps in the biosynthesis of coenzyme A. In the first step cysteine is conjugated to 4'-phosphopantothenate to form 4-phosphopantothenoylcysteine, in the latter compound is decarboxylated to form 4'-phosphopantotheine.</text>
</comment>
<gene>
    <name evidence="3 7" type="primary">coaBC</name>
    <name evidence="7" type="ORF">V7S74_06155</name>
</gene>
<comment type="cofactor">
    <cofactor evidence="3">
        <name>FMN</name>
        <dbReference type="ChEBI" id="CHEBI:58210"/>
    </cofactor>
    <text evidence="3">Binds 1 FMN per subunit.</text>
</comment>
<dbReference type="InterPro" id="IPR003382">
    <property type="entry name" value="Flavoprotein"/>
</dbReference>
<organism evidence="7 8">
    <name type="scientific">Aquirufa novilacunae</name>
    <dbReference type="NCBI Taxonomy" id="3139305"/>
    <lineage>
        <taxon>Bacteria</taxon>
        <taxon>Pseudomonadati</taxon>
        <taxon>Bacteroidota</taxon>
        <taxon>Cytophagia</taxon>
        <taxon>Cytophagales</taxon>
        <taxon>Flectobacillaceae</taxon>
        <taxon>Aquirufa</taxon>
    </lineage>
</organism>
<keyword evidence="3" id="KW-0479">Metal-binding</keyword>
<comment type="pathway">
    <text evidence="3 4">Cofactor biosynthesis; coenzyme A biosynthesis; CoA from (R)-pantothenate: step 2/5.</text>
</comment>
<feature type="binding site" evidence="3">
    <location>
        <position position="337"/>
    </location>
    <ligand>
        <name>CTP</name>
        <dbReference type="ChEBI" id="CHEBI:37563"/>
    </ligand>
</feature>
<comment type="caution">
    <text evidence="3">Lacks conserved residue(s) required for the propagation of feature annotation.</text>
</comment>
<evidence type="ECO:0000256" key="4">
    <source>
        <dbReference type="RuleBase" id="RU364078"/>
    </source>
</evidence>
<evidence type="ECO:0000313" key="8">
    <source>
        <dbReference type="Proteomes" id="UP001623559"/>
    </source>
</evidence>
<sequence>MSLQGKKIILGITASIAAYKSIQLVRLLTKEGAEVRVVLTKAALDFVSPLVLSTFSKHSVWVEFQEGSVWNNHVELGLWGDVFIIAPASCNTLAKMAQGLCDNVLLATYLSARCPVIVAPAMDEDMFLHPATQRSISTLRGDGVTVLEVNSGELASGLVGQGRMMEPEEIVQHLISQTFRGSCFAGKKIVITAGPTVELIDPVRYISNFSTGKMGLSLAEAYYLQGADVTLIAGPLQVSTRLQGIKVVDVRSAAEMEAACLAHFTSADLLIMAAAVADYRPAVQAVEKIKKSEATTSVVLEKTTDILAALGAVKKPYQLLVGFALETENEEVNALAKMKTKKTDFIVLNSLKDAGAGFGVDSNQVTVFAASGEKKLIPLQSKEAVASEIIDFVSRGML</sequence>
<accession>A0ABW8SVA2</accession>
<keyword evidence="3 4" id="KW-0436">Ligase</keyword>
<dbReference type="InterPro" id="IPR035929">
    <property type="entry name" value="CoaB-like_sf"/>
</dbReference>
<comment type="similarity">
    <text evidence="3 4">In the C-terminal section; belongs to the PPC synthetase family.</text>
</comment>
<dbReference type="NCBIfam" id="TIGR00521">
    <property type="entry name" value="coaBC_dfp"/>
    <property type="match status" value="1"/>
</dbReference>
<feature type="domain" description="DNA/pantothenate metabolism flavoprotein C-terminal" evidence="6">
    <location>
        <begin position="185"/>
        <end position="394"/>
    </location>
</feature>
<feature type="binding site" evidence="3">
    <location>
        <position position="278"/>
    </location>
    <ligand>
        <name>CTP</name>
        <dbReference type="ChEBI" id="CHEBI:37563"/>
    </ligand>
</feature>
<dbReference type="Pfam" id="PF04127">
    <property type="entry name" value="DFP"/>
    <property type="match status" value="1"/>
</dbReference>
<dbReference type="GO" id="GO:0004633">
    <property type="term" value="F:phosphopantothenoylcysteine decarboxylase activity"/>
    <property type="evidence" value="ECO:0007669"/>
    <property type="project" value="UniProtKB-EC"/>
</dbReference>
<dbReference type="InterPro" id="IPR005252">
    <property type="entry name" value="CoaBC"/>
</dbReference>
<dbReference type="Pfam" id="PF02441">
    <property type="entry name" value="Flavoprotein"/>
    <property type="match status" value="1"/>
</dbReference>
<comment type="caution">
    <text evidence="7">The sequence shown here is derived from an EMBL/GenBank/DDBJ whole genome shotgun (WGS) entry which is preliminary data.</text>
</comment>
<dbReference type="RefSeq" id="WP_406777898.1">
    <property type="nucleotide sequence ID" value="NZ_JBEWZG010000002.1"/>
</dbReference>